<organism evidence="1 2">
    <name type="scientific">Senna tora</name>
    <dbReference type="NCBI Taxonomy" id="362788"/>
    <lineage>
        <taxon>Eukaryota</taxon>
        <taxon>Viridiplantae</taxon>
        <taxon>Streptophyta</taxon>
        <taxon>Embryophyta</taxon>
        <taxon>Tracheophyta</taxon>
        <taxon>Spermatophyta</taxon>
        <taxon>Magnoliopsida</taxon>
        <taxon>eudicotyledons</taxon>
        <taxon>Gunneridae</taxon>
        <taxon>Pentapetalae</taxon>
        <taxon>rosids</taxon>
        <taxon>fabids</taxon>
        <taxon>Fabales</taxon>
        <taxon>Fabaceae</taxon>
        <taxon>Caesalpinioideae</taxon>
        <taxon>Cassia clade</taxon>
        <taxon>Senna</taxon>
    </lineage>
</organism>
<evidence type="ECO:0000313" key="1">
    <source>
        <dbReference type="EMBL" id="KAF7801494.1"/>
    </source>
</evidence>
<protein>
    <submittedName>
        <fullName evidence="1">Uncharacterized protein</fullName>
    </submittedName>
</protein>
<gene>
    <name evidence="1" type="ORF">G2W53_040605</name>
</gene>
<comment type="caution">
    <text evidence="1">The sequence shown here is derived from an EMBL/GenBank/DDBJ whole genome shotgun (WGS) entry which is preliminary data.</text>
</comment>
<reference evidence="1" key="1">
    <citation type="submission" date="2020-09" db="EMBL/GenBank/DDBJ databases">
        <title>Genome-Enabled Discovery of Anthraquinone Biosynthesis in Senna tora.</title>
        <authorList>
            <person name="Kang S.-H."/>
            <person name="Pandey R.P."/>
            <person name="Lee C.-M."/>
            <person name="Sim J.-S."/>
            <person name="Jeong J.-T."/>
            <person name="Choi B.-S."/>
            <person name="Jung M."/>
            <person name="Ginzburg D."/>
            <person name="Zhao K."/>
            <person name="Won S.Y."/>
            <person name="Oh T.-J."/>
            <person name="Yu Y."/>
            <person name="Kim N.-H."/>
            <person name="Lee O.R."/>
            <person name="Lee T.-H."/>
            <person name="Bashyal P."/>
            <person name="Kim T.-S."/>
            <person name="Lee W.-H."/>
            <person name="Kawkins C."/>
            <person name="Kim C.-K."/>
            <person name="Kim J.S."/>
            <person name="Ahn B.O."/>
            <person name="Rhee S.Y."/>
            <person name="Sohng J.K."/>
        </authorList>
    </citation>
    <scope>NUCLEOTIDE SEQUENCE</scope>
    <source>
        <tissue evidence="1">Leaf</tissue>
    </source>
</reference>
<evidence type="ECO:0000313" key="2">
    <source>
        <dbReference type="Proteomes" id="UP000634136"/>
    </source>
</evidence>
<name>A0A834SQ44_9FABA</name>
<dbReference type="EMBL" id="JAAIUW010000013">
    <property type="protein sequence ID" value="KAF7801494.1"/>
    <property type="molecule type" value="Genomic_DNA"/>
</dbReference>
<proteinExistence type="predicted"/>
<dbReference type="Proteomes" id="UP000634136">
    <property type="component" value="Unassembled WGS sequence"/>
</dbReference>
<accession>A0A834SQ44</accession>
<dbReference type="AlphaFoldDB" id="A0A834SQ44"/>
<sequence>MWRGALEMVQESCPNLYDELKVCSLIDENHLWKREDILNIFPVNLAQSILGTHISLVNREDISFGSFPPMVLTQSRRDTKA</sequence>
<keyword evidence="2" id="KW-1185">Reference proteome</keyword>